<accession>A0ABW4RGA6</accession>
<sequence>MYRNLNTGVIEVENELTRTEAQEIAGMNSIHTLQFASALHEDSYQHIHELVLPSCPQLTVRAYHFHNQVCDLAFVKQLPELRQLKIRCDGQFDHLDALASLDQLQKLNLRLSQLDRFDILQQINPALQSLTLGKTASKKPSLQGISRFTELKELTIEGHHKHIDELARLQHLHKLSLRYMTLPNLDFLLELTELWSLQLHLGGTTQLDALGKLSQLKSIDLAQIRGLEQLDFLSTMTSLQFIQIGAMPHIHELPPLHLLHHLRKIELYNMKGLRKLDQLQTAPALTEFVQREAWEMEADDYIPLLENPALERAYVHLRNEKKWTRFQHLLKHYGKKDASTEQVAQRTSWFGIDFPFE</sequence>
<dbReference type="EMBL" id="JBHUEH010000011">
    <property type="protein sequence ID" value="MFD1885307.1"/>
    <property type="molecule type" value="Genomic_DNA"/>
</dbReference>
<keyword evidence="2" id="KW-1185">Reference proteome</keyword>
<evidence type="ECO:0000313" key="2">
    <source>
        <dbReference type="Proteomes" id="UP001597233"/>
    </source>
</evidence>
<evidence type="ECO:0008006" key="3">
    <source>
        <dbReference type="Google" id="ProtNLM"/>
    </source>
</evidence>
<organism evidence="1 2">
    <name type="scientific">Paenibacillus wenxiniae</name>
    <dbReference type="NCBI Taxonomy" id="1636843"/>
    <lineage>
        <taxon>Bacteria</taxon>
        <taxon>Bacillati</taxon>
        <taxon>Bacillota</taxon>
        <taxon>Bacilli</taxon>
        <taxon>Bacillales</taxon>
        <taxon>Paenibacillaceae</taxon>
        <taxon>Paenibacillus</taxon>
    </lineage>
</organism>
<protein>
    <recommendedName>
        <fullName evidence="3">Leucine-rich repeat domain-containing protein</fullName>
    </recommendedName>
</protein>
<dbReference type="InterPro" id="IPR032675">
    <property type="entry name" value="LRR_dom_sf"/>
</dbReference>
<dbReference type="Gene3D" id="3.80.10.10">
    <property type="entry name" value="Ribonuclease Inhibitor"/>
    <property type="match status" value="1"/>
</dbReference>
<comment type="caution">
    <text evidence="1">The sequence shown here is derived from an EMBL/GenBank/DDBJ whole genome shotgun (WGS) entry which is preliminary data.</text>
</comment>
<name>A0ABW4RGA6_9BACL</name>
<dbReference type="RefSeq" id="WP_347326692.1">
    <property type="nucleotide sequence ID" value="NZ_JBCGUH010000014.1"/>
</dbReference>
<gene>
    <name evidence="1" type="ORF">ACFSC9_07170</name>
</gene>
<dbReference type="Proteomes" id="UP001597233">
    <property type="component" value="Unassembled WGS sequence"/>
</dbReference>
<reference evidence="2" key="1">
    <citation type="journal article" date="2019" name="Int. J. Syst. Evol. Microbiol.">
        <title>The Global Catalogue of Microorganisms (GCM) 10K type strain sequencing project: providing services to taxonomists for standard genome sequencing and annotation.</title>
        <authorList>
            <consortium name="The Broad Institute Genomics Platform"/>
            <consortium name="The Broad Institute Genome Sequencing Center for Infectious Disease"/>
            <person name="Wu L."/>
            <person name="Ma J."/>
        </authorList>
    </citation>
    <scope>NUCLEOTIDE SEQUENCE [LARGE SCALE GENOMIC DNA]</scope>
    <source>
        <strain evidence="2">CCUG 54950</strain>
    </source>
</reference>
<dbReference type="SUPFAM" id="SSF52058">
    <property type="entry name" value="L domain-like"/>
    <property type="match status" value="1"/>
</dbReference>
<evidence type="ECO:0000313" key="1">
    <source>
        <dbReference type="EMBL" id="MFD1885307.1"/>
    </source>
</evidence>
<proteinExistence type="predicted"/>